<name>A0AAV4R8E6_9ARAC</name>
<organism evidence="1 2">
    <name type="scientific">Caerostris darwini</name>
    <dbReference type="NCBI Taxonomy" id="1538125"/>
    <lineage>
        <taxon>Eukaryota</taxon>
        <taxon>Metazoa</taxon>
        <taxon>Ecdysozoa</taxon>
        <taxon>Arthropoda</taxon>
        <taxon>Chelicerata</taxon>
        <taxon>Arachnida</taxon>
        <taxon>Araneae</taxon>
        <taxon>Araneomorphae</taxon>
        <taxon>Entelegynae</taxon>
        <taxon>Araneoidea</taxon>
        <taxon>Araneidae</taxon>
        <taxon>Caerostris</taxon>
    </lineage>
</organism>
<proteinExistence type="predicted"/>
<sequence>MESRCSWVLLFLFSYICHYRKLKRNIPSRPILTAFFTCDTSPSTKAWMDFLGHPYPLRIYEKRSQVPRRSEEVNPREDGELTAMCRFLALYR</sequence>
<comment type="caution">
    <text evidence="1">The sequence shown here is derived from an EMBL/GenBank/DDBJ whole genome shotgun (WGS) entry which is preliminary data.</text>
</comment>
<evidence type="ECO:0000313" key="1">
    <source>
        <dbReference type="EMBL" id="GIY18223.1"/>
    </source>
</evidence>
<reference evidence="1 2" key="1">
    <citation type="submission" date="2021-06" db="EMBL/GenBank/DDBJ databases">
        <title>Caerostris darwini draft genome.</title>
        <authorList>
            <person name="Kono N."/>
            <person name="Arakawa K."/>
        </authorList>
    </citation>
    <scope>NUCLEOTIDE SEQUENCE [LARGE SCALE GENOMIC DNA]</scope>
</reference>
<gene>
    <name evidence="1" type="ORF">CDAR_40501</name>
</gene>
<evidence type="ECO:0000313" key="2">
    <source>
        <dbReference type="Proteomes" id="UP001054837"/>
    </source>
</evidence>
<dbReference type="AlphaFoldDB" id="A0AAV4R8E6"/>
<dbReference type="EMBL" id="BPLQ01005872">
    <property type="protein sequence ID" value="GIY18223.1"/>
    <property type="molecule type" value="Genomic_DNA"/>
</dbReference>
<dbReference type="Proteomes" id="UP001054837">
    <property type="component" value="Unassembled WGS sequence"/>
</dbReference>
<protein>
    <recommendedName>
        <fullName evidence="3">Secreted protein</fullName>
    </recommendedName>
</protein>
<evidence type="ECO:0008006" key="3">
    <source>
        <dbReference type="Google" id="ProtNLM"/>
    </source>
</evidence>
<keyword evidence="2" id="KW-1185">Reference proteome</keyword>
<accession>A0AAV4R8E6</accession>